<evidence type="ECO:0000256" key="1">
    <source>
        <dbReference type="ARBA" id="ARBA00022448"/>
    </source>
</evidence>
<dbReference type="GO" id="GO:0005524">
    <property type="term" value="F:ATP binding"/>
    <property type="evidence" value="ECO:0007669"/>
    <property type="project" value="UniProtKB-KW"/>
</dbReference>
<protein>
    <submittedName>
        <fullName evidence="6">ABC transporter ATP-binding protein</fullName>
    </submittedName>
</protein>
<organism evidence="6 7">
    <name type="scientific">Eiseniibacteriota bacterium</name>
    <dbReference type="NCBI Taxonomy" id="2212470"/>
    <lineage>
        <taxon>Bacteria</taxon>
        <taxon>Candidatus Eiseniibacteriota</taxon>
    </lineage>
</organism>
<feature type="region of interest" description="Disordered" evidence="4">
    <location>
        <begin position="1"/>
        <end position="88"/>
    </location>
</feature>
<accession>A0A538S6R6</accession>
<dbReference type="PANTHER" id="PTHR45772">
    <property type="entry name" value="CONSERVED COMPONENT OF ABC TRANSPORTER FOR NATURAL AMINO ACIDS-RELATED"/>
    <property type="match status" value="1"/>
</dbReference>
<evidence type="ECO:0000256" key="3">
    <source>
        <dbReference type="ARBA" id="ARBA00022840"/>
    </source>
</evidence>
<dbReference type="Pfam" id="PF12399">
    <property type="entry name" value="BCA_ABC_TP_C"/>
    <property type="match status" value="1"/>
</dbReference>
<dbReference type="CDD" id="cd03219">
    <property type="entry name" value="ABC_Mj1267_LivG_branched"/>
    <property type="match status" value="1"/>
</dbReference>
<reference evidence="6 7" key="1">
    <citation type="journal article" date="2019" name="Nat. Microbiol.">
        <title>Mediterranean grassland soil C-N compound turnover is dependent on rainfall and depth, and is mediated by genomically divergent microorganisms.</title>
        <authorList>
            <person name="Diamond S."/>
            <person name="Andeer P.F."/>
            <person name="Li Z."/>
            <person name="Crits-Christoph A."/>
            <person name="Burstein D."/>
            <person name="Anantharaman K."/>
            <person name="Lane K.R."/>
            <person name="Thomas B.C."/>
            <person name="Pan C."/>
            <person name="Northen T.R."/>
            <person name="Banfield J.F."/>
        </authorList>
    </citation>
    <scope>NUCLEOTIDE SEQUENCE [LARGE SCALE GENOMIC DNA]</scope>
    <source>
        <strain evidence="6">WS_1</strain>
    </source>
</reference>
<dbReference type="Gene3D" id="3.40.50.300">
    <property type="entry name" value="P-loop containing nucleotide triphosphate hydrolases"/>
    <property type="match status" value="1"/>
</dbReference>
<dbReference type="InterPro" id="IPR051120">
    <property type="entry name" value="ABC_AA/LPS_Transport"/>
</dbReference>
<evidence type="ECO:0000256" key="4">
    <source>
        <dbReference type="SAM" id="MobiDB-lite"/>
    </source>
</evidence>
<dbReference type="Proteomes" id="UP000316292">
    <property type="component" value="Unassembled WGS sequence"/>
</dbReference>
<dbReference type="SMART" id="SM00382">
    <property type="entry name" value="AAA"/>
    <property type="match status" value="1"/>
</dbReference>
<dbReference type="GO" id="GO:0016887">
    <property type="term" value="F:ATP hydrolysis activity"/>
    <property type="evidence" value="ECO:0007669"/>
    <property type="project" value="InterPro"/>
</dbReference>
<dbReference type="SUPFAM" id="SSF52540">
    <property type="entry name" value="P-loop containing nucleoside triphosphate hydrolases"/>
    <property type="match status" value="1"/>
</dbReference>
<evidence type="ECO:0000256" key="2">
    <source>
        <dbReference type="ARBA" id="ARBA00022741"/>
    </source>
</evidence>
<feature type="compositionally biased region" description="Basic and acidic residues" evidence="4">
    <location>
        <begin position="20"/>
        <end position="32"/>
    </location>
</feature>
<dbReference type="EMBL" id="VBOR01000129">
    <property type="protein sequence ID" value="TMQ47064.1"/>
    <property type="molecule type" value="Genomic_DNA"/>
</dbReference>
<feature type="domain" description="ABC transporter" evidence="5">
    <location>
        <begin position="97"/>
        <end position="333"/>
    </location>
</feature>
<sequence length="340" mass="36809">MDPFRRLSGARVRPPLLAPDARDGHHRWDGDPARTSTRRRCRLSPPQLLPHRRGWGRIHRDRDPGHVLRPRRPSGHRGGPPPVRADASGDHRVTITIAAVEVHKRFGGVLALRDVSISVAEGQVVGLIGPNGSGKSTLLNVMAGVERPTAGRVVLDGKRVDGLPAHRIVERGVAKTHQIPRPFLGMTTEDNVTVAALYGSWKVRDAGAAREQARKVLNLIGLDGQADALAASLTVQTRKRLEFGRAIATGARILLLDEIFAGLSPDELREAIRLFTHVQEEIGFGALVVEHVMPAVLTISEHVVVIEEGRKIAAGTPSEVVRDPNVIEAYLGTEAARAAT</sequence>
<keyword evidence="1" id="KW-0813">Transport</keyword>
<proteinExistence type="predicted"/>
<dbReference type="InterPro" id="IPR027417">
    <property type="entry name" value="P-loop_NTPase"/>
</dbReference>
<dbReference type="AlphaFoldDB" id="A0A538S6R6"/>
<dbReference type="PANTHER" id="PTHR45772:SF8">
    <property type="entry name" value="HIGH-AFFINITY BRANCHED-CHAIN AMINO ACID TRANSPORT ATP-BINDING PROTEIN"/>
    <property type="match status" value="1"/>
</dbReference>
<dbReference type="InterPro" id="IPR003439">
    <property type="entry name" value="ABC_transporter-like_ATP-bd"/>
</dbReference>
<keyword evidence="3 6" id="KW-0067">ATP-binding</keyword>
<evidence type="ECO:0000259" key="5">
    <source>
        <dbReference type="PROSITE" id="PS50893"/>
    </source>
</evidence>
<dbReference type="Pfam" id="PF00005">
    <property type="entry name" value="ABC_tran"/>
    <property type="match status" value="1"/>
</dbReference>
<dbReference type="PROSITE" id="PS50893">
    <property type="entry name" value="ABC_TRANSPORTER_2"/>
    <property type="match status" value="1"/>
</dbReference>
<comment type="caution">
    <text evidence="6">The sequence shown here is derived from an EMBL/GenBank/DDBJ whole genome shotgun (WGS) entry which is preliminary data.</text>
</comment>
<name>A0A538S6R6_UNCEI</name>
<evidence type="ECO:0000313" key="7">
    <source>
        <dbReference type="Proteomes" id="UP000316292"/>
    </source>
</evidence>
<gene>
    <name evidence="6" type="ORF">E6K71_11010</name>
</gene>
<dbReference type="InterPro" id="IPR003593">
    <property type="entry name" value="AAA+_ATPase"/>
</dbReference>
<dbReference type="GO" id="GO:0005886">
    <property type="term" value="C:plasma membrane"/>
    <property type="evidence" value="ECO:0007669"/>
    <property type="project" value="TreeGrafter"/>
</dbReference>
<evidence type="ECO:0000313" key="6">
    <source>
        <dbReference type="EMBL" id="TMQ47064.1"/>
    </source>
</evidence>
<keyword evidence="2" id="KW-0547">Nucleotide-binding</keyword>
<dbReference type="InterPro" id="IPR032823">
    <property type="entry name" value="BCA_ABC_TP_C"/>
</dbReference>